<feature type="domain" description="Solute-binding protein family 5" evidence="4">
    <location>
        <begin position="93"/>
        <end position="455"/>
    </location>
</feature>
<evidence type="ECO:0000256" key="1">
    <source>
        <dbReference type="ARBA" id="ARBA00005695"/>
    </source>
</evidence>
<accession>A0A8J8TPY8</accession>
<reference evidence="5" key="1">
    <citation type="submission" date="2017-11" db="EMBL/GenBank/DDBJ databases">
        <authorList>
            <person name="Kajale S.C."/>
            <person name="Sharma A."/>
        </authorList>
    </citation>
    <scope>NUCLEOTIDE SEQUENCE</scope>
    <source>
        <strain evidence="5">LS1_42</strain>
    </source>
</reference>
<dbReference type="Proteomes" id="UP000766904">
    <property type="component" value="Unassembled WGS sequence"/>
</dbReference>
<dbReference type="PROSITE" id="PS51318">
    <property type="entry name" value="TAT"/>
    <property type="match status" value="1"/>
</dbReference>
<dbReference type="PIRSF" id="PIRSF002741">
    <property type="entry name" value="MppA"/>
    <property type="match status" value="1"/>
</dbReference>
<dbReference type="PANTHER" id="PTHR30290:SF9">
    <property type="entry name" value="OLIGOPEPTIDE-BINDING PROTEIN APPA"/>
    <property type="match status" value="1"/>
</dbReference>
<dbReference type="AlphaFoldDB" id="A0A8J8TPY8"/>
<gene>
    <name evidence="5" type="ORF">CV102_24815</name>
</gene>
<proteinExistence type="inferred from homology"/>
<dbReference type="Gene3D" id="3.40.190.10">
    <property type="entry name" value="Periplasmic binding protein-like II"/>
    <property type="match status" value="1"/>
</dbReference>
<dbReference type="Gene3D" id="3.10.105.10">
    <property type="entry name" value="Dipeptide-binding Protein, Domain 3"/>
    <property type="match status" value="1"/>
</dbReference>
<dbReference type="InterPro" id="IPR000914">
    <property type="entry name" value="SBP_5_dom"/>
</dbReference>
<evidence type="ECO:0000259" key="4">
    <source>
        <dbReference type="Pfam" id="PF00496"/>
    </source>
</evidence>
<name>A0A8J8TPY8_9EURY</name>
<sequence>MKGAKRYAIDRRTLLKITGAAGATTGLGAIAGCLDDPDAGDDEDPDEITITLSQFPDTIDPLDHITGDYFDVYDHIYEPLFDFEPGEGIFARVVEDWEILEGEGATELQLRDDVVFHNGDDLTAEDIAWTIERTVDPDMGVVSDIGSFGLGSIEGAEALDDTTLEVQYAAAPGLAEFEFGNYARALNMEWAIENHDAENEAISGADPEDFNGTGPYEVVDFTSGEEIVLERFDDYWGDEPPFERVTFNADGESSGRVASLETAETDLTINILPEDVTTVEEADDIEIREVTSFRNIFCPMKNTVEPFDSEEFRQAMNYAVDNEEIVSSVLNGYGEARGQPVAPGINGFNDEIEPYEQDLGTAESLVEESGYGGAEIELTVPQGRYLNDAEVGETVADQIDQLDNVSCDANIVDFGVVSDANSAGVDPDTIEIPFYLIGWGTITGDTDYGVQGFFTIPDNPARTFDDEELSDAILESQEIEDPDERRAQLEEVNQLAHEKAPFLFLHTQESIYGVREDIQWDPREDETVYIWEMET</sequence>
<dbReference type="InterPro" id="IPR039424">
    <property type="entry name" value="SBP_5"/>
</dbReference>
<dbReference type="GO" id="GO:1904680">
    <property type="term" value="F:peptide transmembrane transporter activity"/>
    <property type="evidence" value="ECO:0007669"/>
    <property type="project" value="TreeGrafter"/>
</dbReference>
<comment type="similarity">
    <text evidence="1">Belongs to the bacterial solute-binding protein 5 family.</text>
</comment>
<organism evidence="5 6">
    <name type="scientific">Natronococcus pandeyae</name>
    <dbReference type="NCBI Taxonomy" id="2055836"/>
    <lineage>
        <taxon>Archaea</taxon>
        <taxon>Methanobacteriati</taxon>
        <taxon>Methanobacteriota</taxon>
        <taxon>Stenosarchaea group</taxon>
        <taxon>Halobacteria</taxon>
        <taxon>Halobacteriales</taxon>
        <taxon>Natrialbaceae</taxon>
        <taxon>Natronococcus</taxon>
    </lineage>
</organism>
<dbReference type="SUPFAM" id="SSF53850">
    <property type="entry name" value="Periplasmic binding protein-like II"/>
    <property type="match status" value="1"/>
</dbReference>
<dbReference type="OrthoDB" id="194307at2157"/>
<dbReference type="Gene3D" id="3.90.76.10">
    <property type="entry name" value="Dipeptide-binding Protein, Domain 1"/>
    <property type="match status" value="1"/>
</dbReference>
<dbReference type="GO" id="GO:0042597">
    <property type="term" value="C:periplasmic space"/>
    <property type="evidence" value="ECO:0007669"/>
    <property type="project" value="UniProtKB-ARBA"/>
</dbReference>
<evidence type="ECO:0000313" key="6">
    <source>
        <dbReference type="Proteomes" id="UP000766904"/>
    </source>
</evidence>
<dbReference type="InterPro" id="IPR006311">
    <property type="entry name" value="TAT_signal"/>
</dbReference>
<evidence type="ECO:0000256" key="2">
    <source>
        <dbReference type="ARBA" id="ARBA00022448"/>
    </source>
</evidence>
<keyword evidence="2" id="KW-0813">Transport</keyword>
<keyword evidence="3" id="KW-0732">Signal</keyword>
<protein>
    <submittedName>
        <fullName evidence="5">Peptide ABC transporter substrate-binding protein</fullName>
    </submittedName>
</protein>
<dbReference type="InterPro" id="IPR030678">
    <property type="entry name" value="Peptide/Ni-bd"/>
</dbReference>
<evidence type="ECO:0000256" key="3">
    <source>
        <dbReference type="ARBA" id="ARBA00022729"/>
    </source>
</evidence>
<keyword evidence="6" id="KW-1185">Reference proteome</keyword>
<dbReference type="GO" id="GO:0043190">
    <property type="term" value="C:ATP-binding cassette (ABC) transporter complex"/>
    <property type="evidence" value="ECO:0007669"/>
    <property type="project" value="InterPro"/>
</dbReference>
<dbReference type="PANTHER" id="PTHR30290">
    <property type="entry name" value="PERIPLASMIC BINDING COMPONENT OF ABC TRANSPORTER"/>
    <property type="match status" value="1"/>
</dbReference>
<dbReference type="EMBL" id="PHNJ01000025">
    <property type="protein sequence ID" value="TYL35977.1"/>
    <property type="molecule type" value="Genomic_DNA"/>
</dbReference>
<dbReference type="RefSeq" id="WP_148860655.1">
    <property type="nucleotide sequence ID" value="NZ_PHNJ01000025.1"/>
</dbReference>
<dbReference type="GO" id="GO:0015833">
    <property type="term" value="P:peptide transport"/>
    <property type="evidence" value="ECO:0007669"/>
    <property type="project" value="TreeGrafter"/>
</dbReference>
<evidence type="ECO:0000313" key="5">
    <source>
        <dbReference type="EMBL" id="TYL35977.1"/>
    </source>
</evidence>
<dbReference type="PROSITE" id="PS51257">
    <property type="entry name" value="PROKAR_LIPOPROTEIN"/>
    <property type="match status" value="1"/>
</dbReference>
<comment type="caution">
    <text evidence="5">The sequence shown here is derived from an EMBL/GenBank/DDBJ whole genome shotgun (WGS) entry which is preliminary data.</text>
</comment>
<dbReference type="Pfam" id="PF00496">
    <property type="entry name" value="SBP_bac_5"/>
    <property type="match status" value="1"/>
</dbReference>